<feature type="chain" id="PRO_5046380236" evidence="1">
    <location>
        <begin position="25"/>
        <end position="141"/>
    </location>
</feature>
<evidence type="ECO:0000313" key="3">
    <source>
        <dbReference type="Proteomes" id="UP001234178"/>
    </source>
</evidence>
<feature type="signal peptide" evidence="1">
    <location>
        <begin position="1"/>
        <end position="24"/>
    </location>
</feature>
<protein>
    <submittedName>
        <fullName evidence="2">Uncharacterized protein</fullName>
    </submittedName>
</protein>
<evidence type="ECO:0000256" key="1">
    <source>
        <dbReference type="SAM" id="SignalP"/>
    </source>
</evidence>
<gene>
    <name evidence="2" type="ORF">OUZ56_023079</name>
</gene>
<dbReference type="Proteomes" id="UP001234178">
    <property type="component" value="Unassembled WGS sequence"/>
</dbReference>
<proteinExistence type="predicted"/>
<evidence type="ECO:0000313" key="2">
    <source>
        <dbReference type="EMBL" id="KAK4030122.1"/>
    </source>
</evidence>
<accession>A0ABR0AZ01</accession>
<keyword evidence="1" id="KW-0732">Signal</keyword>
<dbReference type="EMBL" id="JAOYFB010000039">
    <property type="protein sequence ID" value="KAK4030122.1"/>
    <property type="molecule type" value="Genomic_DNA"/>
</dbReference>
<sequence>MVGWWDQCQQLPAWAAWVVDLVMAETEMSFMLQPKQLELVSVSLSSSIPSVFGLKRFHQERNLGHVIYELQRDPSYWKPSQLDGTERGSYSYIRRLDQLARIIGSLKLHESGLSVYLIKQTARSHPEPADDLTGSGPLLTN</sequence>
<keyword evidence="3" id="KW-1185">Reference proteome</keyword>
<reference evidence="2 3" key="1">
    <citation type="journal article" date="2023" name="Nucleic Acids Res.">
        <title>The hologenome of Daphnia magna reveals possible DNA methylation and microbiome-mediated evolution of the host genome.</title>
        <authorList>
            <person name="Chaturvedi A."/>
            <person name="Li X."/>
            <person name="Dhandapani V."/>
            <person name="Marshall H."/>
            <person name="Kissane S."/>
            <person name="Cuenca-Cambronero M."/>
            <person name="Asole G."/>
            <person name="Calvet F."/>
            <person name="Ruiz-Romero M."/>
            <person name="Marangio P."/>
            <person name="Guigo R."/>
            <person name="Rago D."/>
            <person name="Mirbahai L."/>
            <person name="Eastwood N."/>
            <person name="Colbourne J.K."/>
            <person name="Zhou J."/>
            <person name="Mallon E."/>
            <person name="Orsini L."/>
        </authorList>
    </citation>
    <scope>NUCLEOTIDE SEQUENCE [LARGE SCALE GENOMIC DNA]</scope>
    <source>
        <strain evidence="2">LRV0_1</strain>
    </source>
</reference>
<name>A0ABR0AZ01_9CRUS</name>
<comment type="caution">
    <text evidence="2">The sequence shown here is derived from an EMBL/GenBank/DDBJ whole genome shotgun (WGS) entry which is preliminary data.</text>
</comment>
<organism evidence="2 3">
    <name type="scientific">Daphnia magna</name>
    <dbReference type="NCBI Taxonomy" id="35525"/>
    <lineage>
        <taxon>Eukaryota</taxon>
        <taxon>Metazoa</taxon>
        <taxon>Ecdysozoa</taxon>
        <taxon>Arthropoda</taxon>
        <taxon>Crustacea</taxon>
        <taxon>Branchiopoda</taxon>
        <taxon>Diplostraca</taxon>
        <taxon>Cladocera</taxon>
        <taxon>Anomopoda</taxon>
        <taxon>Daphniidae</taxon>
        <taxon>Daphnia</taxon>
    </lineage>
</organism>